<feature type="compositionally biased region" description="Basic residues" evidence="24">
    <location>
        <begin position="606"/>
        <end position="625"/>
    </location>
</feature>
<evidence type="ECO:0000256" key="16">
    <source>
        <dbReference type="ARBA" id="ARBA00023163"/>
    </source>
</evidence>
<dbReference type="GO" id="GO:0006417">
    <property type="term" value="P:regulation of translation"/>
    <property type="evidence" value="ECO:0007669"/>
    <property type="project" value="UniProtKB-KW"/>
</dbReference>
<evidence type="ECO:0000256" key="24">
    <source>
        <dbReference type="SAM" id="MobiDB-lite"/>
    </source>
</evidence>
<evidence type="ECO:0000256" key="14">
    <source>
        <dbReference type="ARBA" id="ARBA00023015"/>
    </source>
</evidence>
<dbReference type="GO" id="GO:0008380">
    <property type="term" value="P:RNA splicing"/>
    <property type="evidence" value="ECO:0007669"/>
    <property type="project" value="UniProtKB-KW"/>
</dbReference>
<comment type="similarity">
    <text evidence="2">Belongs to the arrestin family.</text>
</comment>
<evidence type="ECO:0000256" key="2">
    <source>
        <dbReference type="ARBA" id="ARBA00005298"/>
    </source>
</evidence>
<dbReference type="PANTHER" id="PTHR11188">
    <property type="entry name" value="ARRESTIN DOMAIN CONTAINING PROTEIN"/>
    <property type="match status" value="1"/>
</dbReference>
<organism evidence="26 27">
    <name type="scientific">Patagioenas fasciata monilis</name>
    <dbReference type="NCBI Taxonomy" id="372326"/>
    <lineage>
        <taxon>Eukaryota</taxon>
        <taxon>Metazoa</taxon>
        <taxon>Chordata</taxon>
        <taxon>Craniata</taxon>
        <taxon>Vertebrata</taxon>
        <taxon>Euteleostomi</taxon>
        <taxon>Archelosauria</taxon>
        <taxon>Archosauria</taxon>
        <taxon>Dinosauria</taxon>
        <taxon>Saurischia</taxon>
        <taxon>Theropoda</taxon>
        <taxon>Coelurosauria</taxon>
        <taxon>Aves</taxon>
        <taxon>Neognathae</taxon>
        <taxon>Neoaves</taxon>
        <taxon>Columbimorphae</taxon>
        <taxon>Columbiformes</taxon>
        <taxon>Columbidae</taxon>
        <taxon>Patagioenas</taxon>
    </lineage>
</organism>
<comment type="subunit">
    <text evidence="21">Homodimer; disulfide-linked. Interacts with TXN/thioredoxin through its redox-active site. Interacts with transcriptional repressors ZBTB16, ZBTB32 and HDAC1. Interacts with DDIT4.</text>
</comment>
<keyword evidence="27" id="KW-1185">Reference proteome</keyword>
<dbReference type="OrthoDB" id="2333384at2759"/>
<evidence type="ECO:0000259" key="25">
    <source>
        <dbReference type="PROSITE" id="PS50102"/>
    </source>
</evidence>
<feature type="region of interest" description="Disordered" evidence="24">
    <location>
        <begin position="443"/>
        <end position="479"/>
    </location>
</feature>
<keyword evidence="10" id="KW-0747">Spliceosome</keyword>
<sequence>MVMFKKVKTFTLAFSEPEKVYCSGEKVAGRVLVEVAEVTRVNAVKVLACGVARVNWAKGPQQCRQEMEYLRFEDVLALEEQPTDGDGSVILRPGNKYEYKFGFELPQGPLGTTFKGKYGCVDYWVKAFLERPSFPTQEIKKRFEVMDPVDVNTPELLSPVAAKKEKKVSCMFIPDGRVSVSAQIDRKGFCEGDDICINADFENTCSRIVVPKAAIIAKHTYLANGQTKVFTQKLSCVRGNHIISGMSESWRGKTIRVKKLKPSILGCNILRVEYFLQIYVSVPGSKKIILELPLVIGSRSGIGSRSSSMASQTSSEMSWVDLNLPDAPEAPPCYLDIVPEDHRLESPTTPLLDDPEGFDSPIFMYAPEFKFMPPPTYTEVDPCIANNNVHAIDWNPDWRRLPRELKIRVRRLRKGRSTILIPKAKQRVVLDKEEAIKKLESLEKKEEEVTSEEEEEKEEEEEGKEEEEEEYDEEEHEEETDYIMSYFDNGEDFEEGSRARAREDYDSVEQDGDEPGPQRSVEGWILFVTGVHEEATEEDIHDKFAEYGEIKNIHLNLDRRTGYLKGYTLVEYETYKEAQAAMEGLNGQELMGQPISVDWCFVRGPPKSKRRGGRRRSRSPDRRRR</sequence>
<dbReference type="Gene3D" id="3.30.70.330">
    <property type="match status" value="1"/>
</dbReference>
<keyword evidence="14" id="KW-0805">Transcription regulation</keyword>
<evidence type="ECO:0000256" key="6">
    <source>
        <dbReference type="ARBA" id="ARBA00022490"/>
    </source>
</evidence>
<dbReference type="InterPro" id="IPR000504">
    <property type="entry name" value="RRM_dom"/>
</dbReference>
<evidence type="ECO:0000256" key="19">
    <source>
        <dbReference type="ARBA" id="ARBA00023306"/>
    </source>
</evidence>
<dbReference type="InterPro" id="IPR008111">
    <property type="entry name" value="RNA-bd_8"/>
</dbReference>
<keyword evidence="15" id="KW-1015">Disulfide bond</keyword>
<comment type="similarity">
    <text evidence="3 23">Belongs to the RBM8A family.</text>
</comment>
<dbReference type="InterPro" id="IPR014756">
    <property type="entry name" value="Ig_E-set"/>
</dbReference>
<feature type="region of interest" description="Disordered" evidence="24">
    <location>
        <begin position="495"/>
        <end position="519"/>
    </location>
</feature>
<evidence type="ECO:0000256" key="20">
    <source>
        <dbReference type="ARBA" id="ARBA00045565"/>
    </source>
</evidence>
<evidence type="ECO:0000256" key="12">
    <source>
        <dbReference type="ARBA" id="ARBA00022845"/>
    </source>
</evidence>
<dbReference type="Pfam" id="PF11705">
    <property type="entry name" value="RNA_pol_3_Rpc31"/>
    <property type="match status" value="1"/>
</dbReference>
<dbReference type="CDD" id="cd12324">
    <property type="entry name" value="RRM_RBM8"/>
    <property type="match status" value="1"/>
</dbReference>
<dbReference type="InterPro" id="IPR011021">
    <property type="entry name" value="Arrestin-like_N"/>
</dbReference>
<dbReference type="GO" id="GO:0005681">
    <property type="term" value="C:spliceosomal complex"/>
    <property type="evidence" value="ECO:0007669"/>
    <property type="project" value="UniProtKB-KW"/>
</dbReference>
<feature type="compositionally biased region" description="Acidic residues" evidence="24">
    <location>
        <begin position="449"/>
        <end position="479"/>
    </location>
</feature>
<dbReference type="FunFam" id="3.30.70.330:FF:000525">
    <property type="entry name" value="RNA-binding protein 8A"/>
    <property type="match status" value="1"/>
</dbReference>
<accession>A0A1V4KMI3</accession>
<dbReference type="GO" id="GO:0031625">
    <property type="term" value="F:ubiquitin protein ligase binding"/>
    <property type="evidence" value="ECO:0007669"/>
    <property type="project" value="TreeGrafter"/>
</dbReference>
<evidence type="ECO:0000256" key="7">
    <source>
        <dbReference type="ARBA" id="ARBA00022499"/>
    </source>
</evidence>
<dbReference type="GO" id="GO:0003729">
    <property type="term" value="F:mRNA binding"/>
    <property type="evidence" value="ECO:0007669"/>
    <property type="project" value="InterPro"/>
</dbReference>
<keyword evidence="8" id="KW-0597">Phosphoprotein</keyword>
<keyword evidence="18 23" id="KW-0539">Nucleus</keyword>
<dbReference type="GO" id="GO:0006383">
    <property type="term" value="P:transcription by RNA polymerase III"/>
    <property type="evidence" value="ECO:0007669"/>
    <property type="project" value="InterPro"/>
</dbReference>
<dbReference type="GO" id="GO:0016607">
    <property type="term" value="C:nuclear speck"/>
    <property type="evidence" value="ECO:0007669"/>
    <property type="project" value="UniProtKB-SubCell"/>
</dbReference>
<dbReference type="GO" id="GO:0051028">
    <property type="term" value="P:mRNA transport"/>
    <property type="evidence" value="ECO:0007669"/>
    <property type="project" value="UniProtKB-KW"/>
</dbReference>
<evidence type="ECO:0000256" key="23">
    <source>
        <dbReference type="RuleBase" id="RU361239"/>
    </source>
</evidence>
<evidence type="ECO:0000256" key="4">
    <source>
        <dbReference type="ARBA" id="ARBA00008352"/>
    </source>
</evidence>
<keyword evidence="13 22" id="KW-0694">RNA-binding</keyword>
<reference evidence="26 27" key="1">
    <citation type="submission" date="2016-02" db="EMBL/GenBank/DDBJ databases">
        <title>Band-tailed pigeon sequencing and assembly.</title>
        <authorList>
            <person name="Soares A.E."/>
            <person name="Novak B.J."/>
            <person name="Rice E.S."/>
            <person name="O'Connell B."/>
            <person name="Chang D."/>
            <person name="Weber S."/>
            <person name="Shapiro B."/>
        </authorList>
    </citation>
    <scope>NUCLEOTIDE SEQUENCE [LARGE SCALE GENOMIC DNA]</scope>
    <source>
        <strain evidence="26">BTP2013</strain>
        <tissue evidence="26">Blood</tissue>
    </source>
</reference>
<evidence type="ECO:0000256" key="1">
    <source>
        <dbReference type="ARBA" id="ARBA00004324"/>
    </source>
</evidence>
<dbReference type="Pfam" id="PF02752">
    <property type="entry name" value="Arrestin_C"/>
    <property type="match status" value="1"/>
</dbReference>
<dbReference type="GO" id="GO:0015031">
    <property type="term" value="P:protein transport"/>
    <property type="evidence" value="ECO:0007669"/>
    <property type="project" value="TreeGrafter"/>
</dbReference>
<evidence type="ECO:0000256" key="13">
    <source>
        <dbReference type="ARBA" id="ARBA00022884"/>
    </source>
</evidence>
<proteinExistence type="inferred from homology"/>
<evidence type="ECO:0000313" key="27">
    <source>
        <dbReference type="Proteomes" id="UP000190648"/>
    </source>
</evidence>
<dbReference type="PROSITE" id="PS50102">
    <property type="entry name" value="RRM"/>
    <property type="match status" value="1"/>
</dbReference>
<keyword evidence="9 23" id="KW-0507">mRNA processing</keyword>
<keyword evidence="11" id="KW-0832">Ubl conjugation</keyword>
<comment type="function">
    <text evidence="23">Core component of the splicing-dependent multiprotein exon junction complex (EJC) deposited at splice junctions on mRNAs.</text>
</comment>
<dbReference type="SMART" id="SM00360">
    <property type="entry name" value="RRM"/>
    <property type="match status" value="1"/>
</dbReference>
<dbReference type="InterPro" id="IPR024661">
    <property type="entry name" value="RNA_pol_III_Rpc31"/>
</dbReference>
<evidence type="ECO:0000256" key="11">
    <source>
        <dbReference type="ARBA" id="ARBA00022843"/>
    </source>
</evidence>
<evidence type="ECO:0000256" key="17">
    <source>
        <dbReference type="ARBA" id="ARBA00023187"/>
    </source>
</evidence>
<dbReference type="GO" id="GO:0006397">
    <property type="term" value="P:mRNA processing"/>
    <property type="evidence" value="ECO:0007669"/>
    <property type="project" value="UniProtKB-KW"/>
</dbReference>
<feature type="compositionally biased region" description="Basic and acidic residues" evidence="24">
    <location>
        <begin position="495"/>
        <end position="505"/>
    </location>
</feature>
<gene>
    <name evidence="26" type="primary">TXNIP</name>
    <name evidence="26" type="ORF">AV530_009227</name>
</gene>
<dbReference type="GO" id="GO:0005737">
    <property type="term" value="C:cytoplasm"/>
    <property type="evidence" value="ECO:0007669"/>
    <property type="project" value="UniProtKB-SubCell"/>
</dbReference>
<dbReference type="STRING" id="372326.A0A1V4KMI3"/>
<evidence type="ECO:0000256" key="22">
    <source>
        <dbReference type="PROSITE-ProRule" id="PRU00176"/>
    </source>
</evidence>
<keyword evidence="19" id="KW-0131">Cell cycle</keyword>
<protein>
    <recommendedName>
        <fullName evidence="23">RNA-binding protein 8A</fullName>
    </recommendedName>
</protein>
<keyword evidence="5 23" id="KW-0813">Transport</keyword>
<evidence type="ECO:0000256" key="18">
    <source>
        <dbReference type="ARBA" id="ARBA00023242"/>
    </source>
</evidence>
<evidence type="ECO:0000256" key="15">
    <source>
        <dbReference type="ARBA" id="ARBA00023157"/>
    </source>
</evidence>
<dbReference type="InterPro" id="IPR011022">
    <property type="entry name" value="Arrestin_C-like"/>
</dbReference>
<evidence type="ECO:0000256" key="21">
    <source>
        <dbReference type="ARBA" id="ARBA00046869"/>
    </source>
</evidence>
<dbReference type="Proteomes" id="UP000190648">
    <property type="component" value="Unassembled WGS sequence"/>
</dbReference>
<dbReference type="InterPro" id="IPR012677">
    <property type="entry name" value="Nucleotide-bd_a/b_plait_sf"/>
</dbReference>
<dbReference type="SMART" id="SM01017">
    <property type="entry name" value="Arrestin_C"/>
    <property type="match status" value="1"/>
</dbReference>
<evidence type="ECO:0000313" key="26">
    <source>
        <dbReference type="EMBL" id="OPJ85670.1"/>
    </source>
</evidence>
<comment type="function">
    <text evidence="20">May act as an oxidative stress mediator by inhibiting thioredoxin activity or by limiting its bioavailability. Interacts with COPS5 and restores COPS5-induced suppression of CDKN1B stability, blocking the COPS5-mediated translocation of CDKN1B from the nucleus to the cytoplasm. Functions as a transcriptional repressor, possibly by acting as a bridge molecule between transcription factors and corepressor complexes, and over-expression will induce G0/G1 cell cycle arrest. Required for the maturation of natural killer cells. Acts as a suppressor of tumor cell growth. Inhibits the proteasomal degradation of DDIT4, and thereby contributes to the inhibition of the mammalian target of rapamycin complex 1 (mTORC1).</text>
</comment>
<dbReference type="InterPro" id="IPR050357">
    <property type="entry name" value="Arrestin_domain-protein"/>
</dbReference>
<evidence type="ECO:0000256" key="10">
    <source>
        <dbReference type="ARBA" id="ARBA00022728"/>
    </source>
</evidence>
<evidence type="ECO:0000256" key="9">
    <source>
        <dbReference type="ARBA" id="ARBA00022664"/>
    </source>
</evidence>
<dbReference type="Pfam" id="PF00339">
    <property type="entry name" value="Arrestin_N"/>
    <property type="match status" value="1"/>
</dbReference>
<dbReference type="SUPFAM" id="SSF54928">
    <property type="entry name" value="RNA-binding domain, RBD"/>
    <property type="match status" value="1"/>
</dbReference>
<comment type="subunit">
    <text evidence="23">Heterodimer with MAGOH. Part of the mRNA splicing-dependent exon junction complex (EJC) complex; the core complex contains CASC3, EIF4A3, MAGOH and RBM8A.</text>
</comment>
<keyword evidence="17 23" id="KW-0508">mRNA splicing</keyword>
<evidence type="ECO:0000256" key="3">
    <source>
        <dbReference type="ARBA" id="ARBA00007987"/>
    </source>
</evidence>
<dbReference type="PRINTS" id="PR01738">
    <property type="entry name" value="RNABINDINGM8"/>
</dbReference>
<dbReference type="Gene3D" id="2.60.40.640">
    <property type="match status" value="2"/>
</dbReference>
<keyword evidence="23" id="KW-0509">mRNA transport</keyword>
<dbReference type="InterPro" id="IPR014752">
    <property type="entry name" value="Arrestin-like_C"/>
</dbReference>
<evidence type="ECO:0000256" key="8">
    <source>
        <dbReference type="ARBA" id="ARBA00022553"/>
    </source>
</evidence>
<dbReference type="PANTHER" id="PTHR11188:SF14">
    <property type="entry name" value="THIOREDOXIN-INTERACTING PROTEIN"/>
    <property type="match status" value="1"/>
</dbReference>
<feature type="region of interest" description="Disordered" evidence="24">
    <location>
        <begin position="602"/>
        <end position="625"/>
    </location>
</feature>
<keyword evidence="16" id="KW-0804">Transcription</keyword>
<dbReference type="SUPFAM" id="SSF81296">
    <property type="entry name" value="E set domains"/>
    <property type="match status" value="2"/>
</dbReference>
<keyword evidence="12" id="KW-0810">Translation regulation</keyword>
<dbReference type="InterPro" id="IPR033744">
    <property type="entry name" value="RRM_RBM8"/>
</dbReference>
<dbReference type="EMBL" id="LSYS01002801">
    <property type="protein sequence ID" value="OPJ85670.1"/>
    <property type="molecule type" value="Genomic_DNA"/>
</dbReference>
<keyword evidence="7" id="KW-1017">Isopeptide bond</keyword>
<comment type="similarity">
    <text evidence="4">Belongs to the eukaryotic RPC7 RNA polymerase subunit family.</text>
</comment>
<name>A0A1V4KMI3_PATFA</name>
<evidence type="ECO:0000256" key="5">
    <source>
        <dbReference type="ARBA" id="ARBA00022448"/>
    </source>
</evidence>
<dbReference type="InterPro" id="IPR035979">
    <property type="entry name" value="RBD_domain_sf"/>
</dbReference>
<dbReference type="AlphaFoldDB" id="A0A1V4KMI3"/>
<dbReference type="Pfam" id="PF00076">
    <property type="entry name" value="RRM_1"/>
    <property type="match status" value="1"/>
</dbReference>
<comment type="subcellular location">
    <subcellularLocation>
        <location evidence="1 23">Nucleus speckle</location>
    </subcellularLocation>
    <subcellularLocation>
        <location evidence="23">Nucleus</location>
    </subcellularLocation>
    <subcellularLocation>
        <location evidence="23">Cytoplasm</location>
    </subcellularLocation>
</comment>
<keyword evidence="6 23" id="KW-0963">Cytoplasm</keyword>
<comment type="caution">
    <text evidence="26">The sequence shown here is derived from an EMBL/GenBank/DDBJ whole genome shotgun (WGS) entry which is preliminary data.</text>
</comment>
<feature type="domain" description="RRM" evidence="25">
    <location>
        <begin position="524"/>
        <end position="602"/>
    </location>
</feature>